<dbReference type="Gene3D" id="3.30.1370.100">
    <property type="entry name" value="MutL, C-terminal domain, regulatory subdomain"/>
    <property type="match status" value="1"/>
</dbReference>
<sequence length="1244" mass="139435">MNSIRGLQPSVRDSLRSSIVLFDLPRIVEELVYNSVDSGATEVHVSLSVSECQVKVEDDGCGITRDGLVILGERYATSKIDVMVDKQTNTESFGFRGETLASLSDVSLVEVRTKARGRPNAYCKIMKGSKCLFFGIDDQREAVGTSIIVRDLFHNQPVRRNYMETSPKRVLHTTKKCVLRIALVHPQVSFKVIDVDSEDELLCTIPSSCPLSLVLDGFGDEVSRSLHKIVFSDKMLMLSGYMSGLSKAFSTKAFQYIYINSRFVCKGPIHNLINSLASIRAQRKAEPECQSRKRHKTQGYPAYLLNLCCPITSYDLYFEPSKTIVEFKEWSPILSFFEQAIKHFWEQFSEDLLEGNNSVHDSKVSTDSGVQREERFTTEMLMECKMKREKCNLQLSPNITPHNQITSSPDLSLEDITVYKKDGILAKYMKISPVLKRCQSSVNNFSKPDYSSQHVIRDAFDAFASGQDHMDYSNNIFQQWISDVGPSKLDTCFFSNQTLKLENKGNKMVLENDLPVGSGRLREESHGRLLSHPYEFISDYDRIKLPLAPPCASSELDTEVSFFMGSRKCHSAQYPKHHRVGFVFNKGERSFCLDDDVDTMEPEFHTESLVGDTFFHAKADVLSPSIRKCQIVGELDESLFDQMNPFSFEEPFLGMRKNLHQGLASEVCLSSPKCVSPEVEWYLDSSDMFLARKLTQGHTSRGNFRGKSDGCRYYGTATKIENLSSLMDTPEVLPASYKKSRLDYQYCPNPKRCLQYDFPTGGTSIGNLGSSSTADDEKDWSLLESSNIKSTDIYDDEFEISVQIPVELAKNKCDEQKFRVYRQPNVCKVISRRSSSAPPFYKGKHKFPVLKTAGQVSTLHSSHDAETSSDGLSEAFASQPLLRPNFNGANQPFFRESIDLAETNGTQSFGRLDKEIHDQSSRSNAIEGSVAGELERASVTITKWRTSVTQPTSGDVSDYYPQINDEILNVCSGVLHLSSSSLVPQSIDRECLQDARVLLQLDKKFIPVVAGGVLIVIDQHAADERIRLEELRRKVLSEEGISIAYLDSEKELVLPEMGFQLLQKYAEQIKKWGWICSIHSQSSESFAKKMNLLKKHACGVTLVAVPCILGTKLTDKDLIEFIDQLVETDGSSTIPPAVLRVLNNKACRGAIMFGDSLLPSECSLIVEELKATSLCFQCAHGRPTAVPLLNMASLHEQLAKLEMEKGGPGESWHGLRRHAPSIERAQLRMESAKRFRGGIKSALA</sequence>
<dbReference type="FunFam" id="3.30.1370.100:FF:000007">
    <property type="entry name" value="MUTL protein homolog 3"/>
    <property type="match status" value="1"/>
</dbReference>
<dbReference type="InterPro" id="IPR037198">
    <property type="entry name" value="MutL_C_sf"/>
</dbReference>
<comment type="similarity">
    <text evidence="1">Belongs to the DNA mismatch repair MutL/HexB family.</text>
</comment>
<reference evidence="5" key="2">
    <citation type="submission" date="2023-04" db="EMBL/GenBank/DDBJ databases">
        <authorList>
            <person name="Bruccoleri R.E."/>
            <person name="Oakeley E.J."/>
            <person name="Faust A.-M."/>
            <person name="Dessus-Babus S."/>
            <person name="Altorfer M."/>
            <person name="Burckhardt D."/>
            <person name="Oertli M."/>
            <person name="Naumann U."/>
            <person name="Petersen F."/>
            <person name="Wong J."/>
        </authorList>
    </citation>
    <scope>NUCLEOTIDE SEQUENCE</scope>
    <source>
        <strain evidence="5">GSM-AAB239-AS_SAM_17_03QT</strain>
        <tissue evidence="5">Leaf</tissue>
    </source>
</reference>
<feature type="domain" description="MutL C-terminal dimerisation" evidence="3">
    <location>
        <begin position="997"/>
        <end position="1157"/>
    </location>
</feature>
<dbReference type="InterPro" id="IPR013507">
    <property type="entry name" value="DNA_mismatch_S5_2-like"/>
</dbReference>
<evidence type="ECO:0000256" key="1">
    <source>
        <dbReference type="ARBA" id="ARBA00006082"/>
    </source>
</evidence>
<dbReference type="InterPro" id="IPR038973">
    <property type="entry name" value="MutL/Mlh/Pms-like"/>
</dbReference>
<dbReference type="InterPro" id="IPR014790">
    <property type="entry name" value="MutL_C"/>
</dbReference>
<name>A0AAX6GI66_IRIPA</name>
<dbReference type="Pfam" id="PF13589">
    <property type="entry name" value="HATPase_c_3"/>
    <property type="match status" value="1"/>
</dbReference>
<evidence type="ECO:0000313" key="6">
    <source>
        <dbReference type="Proteomes" id="UP001140949"/>
    </source>
</evidence>
<dbReference type="EMBL" id="JANAVB010019798">
    <property type="protein sequence ID" value="KAJ6827985.1"/>
    <property type="molecule type" value="Genomic_DNA"/>
</dbReference>
<dbReference type="GO" id="GO:0016887">
    <property type="term" value="F:ATP hydrolysis activity"/>
    <property type="evidence" value="ECO:0007669"/>
    <property type="project" value="InterPro"/>
</dbReference>
<dbReference type="SUPFAM" id="SSF55874">
    <property type="entry name" value="ATPase domain of HSP90 chaperone/DNA topoisomerase II/histidine kinase"/>
    <property type="match status" value="1"/>
</dbReference>
<organism evidence="5 6">
    <name type="scientific">Iris pallida</name>
    <name type="common">Sweet iris</name>
    <dbReference type="NCBI Taxonomy" id="29817"/>
    <lineage>
        <taxon>Eukaryota</taxon>
        <taxon>Viridiplantae</taxon>
        <taxon>Streptophyta</taxon>
        <taxon>Embryophyta</taxon>
        <taxon>Tracheophyta</taxon>
        <taxon>Spermatophyta</taxon>
        <taxon>Magnoliopsida</taxon>
        <taxon>Liliopsida</taxon>
        <taxon>Asparagales</taxon>
        <taxon>Iridaceae</taxon>
        <taxon>Iridoideae</taxon>
        <taxon>Irideae</taxon>
        <taxon>Iris</taxon>
    </lineage>
</organism>
<evidence type="ECO:0000256" key="2">
    <source>
        <dbReference type="ARBA" id="ARBA00022763"/>
    </source>
</evidence>
<dbReference type="GO" id="GO:0032300">
    <property type="term" value="C:mismatch repair complex"/>
    <property type="evidence" value="ECO:0007669"/>
    <property type="project" value="InterPro"/>
</dbReference>
<dbReference type="SMART" id="SM00853">
    <property type="entry name" value="MutL_C"/>
    <property type="match status" value="1"/>
</dbReference>
<reference evidence="5" key="1">
    <citation type="journal article" date="2023" name="GigaByte">
        <title>Genome assembly of the bearded iris, Iris pallida Lam.</title>
        <authorList>
            <person name="Bruccoleri R.E."/>
            <person name="Oakeley E.J."/>
            <person name="Faust A.M.E."/>
            <person name="Altorfer M."/>
            <person name="Dessus-Babus S."/>
            <person name="Burckhardt D."/>
            <person name="Oertli M."/>
            <person name="Naumann U."/>
            <person name="Petersen F."/>
            <person name="Wong J."/>
        </authorList>
    </citation>
    <scope>NUCLEOTIDE SEQUENCE</scope>
    <source>
        <strain evidence="5">GSM-AAB239-AS_SAM_17_03QT</strain>
    </source>
</reference>
<dbReference type="InterPro" id="IPR042120">
    <property type="entry name" value="MutL_C_dimsub"/>
</dbReference>
<dbReference type="InterPro" id="IPR036890">
    <property type="entry name" value="HATPase_C_sf"/>
</dbReference>
<dbReference type="GO" id="GO:0005524">
    <property type="term" value="F:ATP binding"/>
    <property type="evidence" value="ECO:0007669"/>
    <property type="project" value="InterPro"/>
</dbReference>
<proteinExistence type="inferred from homology"/>
<dbReference type="Gene3D" id="3.30.565.10">
    <property type="entry name" value="Histidine kinase-like ATPase, C-terminal domain"/>
    <property type="match status" value="1"/>
</dbReference>
<comment type="caution">
    <text evidence="5">The sequence shown here is derived from an EMBL/GenBank/DDBJ whole genome shotgun (WGS) entry which is preliminary data.</text>
</comment>
<dbReference type="PANTHER" id="PTHR10073">
    <property type="entry name" value="DNA MISMATCH REPAIR PROTEIN MLH, PMS, MUTL"/>
    <property type="match status" value="1"/>
</dbReference>
<evidence type="ECO:0000259" key="4">
    <source>
        <dbReference type="SMART" id="SM01340"/>
    </source>
</evidence>
<dbReference type="InterPro" id="IPR002099">
    <property type="entry name" value="MutL/Mlh/PMS"/>
</dbReference>
<feature type="domain" description="DNA mismatch repair protein S5" evidence="4">
    <location>
        <begin position="214"/>
        <end position="346"/>
    </location>
</feature>
<keyword evidence="2" id="KW-0227">DNA damage</keyword>
<dbReference type="SUPFAM" id="SSF118116">
    <property type="entry name" value="DNA mismatch repair protein MutL"/>
    <property type="match status" value="1"/>
</dbReference>
<dbReference type="NCBIfam" id="TIGR00585">
    <property type="entry name" value="mutl"/>
    <property type="match status" value="1"/>
</dbReference>
<dbReference type="GO" id="GO:0140664">
    <property type="term" value="F:ATP-dependent DNA damage sensor activity"/>
    <property type="evidence" value="ECO:0007669"/>
    <property type="project" value="InterPro"/>
</dbReference>
<dbReference type="InterPro" id="IPR014721">
    <property type="entry name" value="Ribsml_uS5_D2-typ_fold_subgr"/>
</dbReference>
<dbReference type="Gene3D" id="3.30.1540.20">
    <property type="entry name" value="MutL, C-terminal domain, dimerisation subdomain"/>
    <property type="match status" value="1"/>
</dbReference>
<dbReference type="InterPro" id="IPR020568">
    <property type="entry name" value="Ribosomal_Su5_D2-typ_SF"/>
</dbReference>
<protein>
    <submittedName>
        <fullName evidence="5">DNA mismatch repair protein MLH3</fullName>
    </submittedName>
</protein>
<dbReference type="Pfam" id="PF08676">
    <property type="entry name" value="MutL_C"/>
    <property type="match status" value="1"/>
</dbReference>
<dbReference type="Pfam" id="PF01119">
    <property type="entry name" value="DNA_mis_repair"/>
    <property type="match status" value="1"/>
</dbReference>
<dbReference type="SMART" id="SM01340">
    <property type="entry name" value="DNA_mis_repair"/>
    <property type="match status" value="1"/>
</dbReference>
<dbReference type="PANTHER" id="PTHR10073:SF47">
    <property type="entry name" value="DNA MISMATCH REPAIR PROTEIN MLH3"/>
    <property type="match status" value="1"/>
</dbReference>
<dbReference type="Gene3D" id="3.30.230.10">
    <property type="match status" value="1"/>
</dbReference>
<dbReference type="AlphaFoldDB" id="A0AAX6GI66"/>
<evidence type="ECO:0000259" key="3">
    <source>
        <dbReference type="SMART" id="SM00853"/>
    </source>
</evidence>
<accession>A0AAX6GI66</accession>
<evidence type="ECO:0000313" key="5">
    <source>
        <dbReference type="EMBL" id="KAJ6827985.1"/>
    </source>
</evidence>
<dbReference type="GO" id="GO:0030983">
    <property type="term" value="F:mismatched DNA binding"/>
    <property type="evidence" value="ECO:0007669"/>
    <property type="project" value="InterPro"/>
</dbReference>
<dbReference type="InterPro" id="IPR042121">
    <property type="entry name" value="MutL_C_regsub"/>
</dbReference>
<dbReference type="Proteomes" id="UP001140949">
    <property type="component" value="Unassembled WGS sequence"/>
</dbReference>
<gene>
    <name evidence="5" type="ORF">M6B38_364445</name>
</gene>
<dbReference type="SUPFAM" id="SSF54211">
    <property type="entry name" value="Ribosomal protein S5 domain 2-like"/>
    <property type="match status" value="1"/>
</dbReference>
<keyword evidence="6" id="KW-1185">Reference proteome</keyword>
<dbReference type="GO" id="GO:0006298">
    <property type="term" value="P:mismatch repair"/>
    <property type="evidence" value="ECO:0007669"/>
    <property type="project" value="InterPro"/>
</dbReference>